<keyword evidence="1" id="KW-1133">Transmembrane helix</keyword>
<feature type="transmembrane region" description="Helical" evidence="1">
    <location>
        <begin position="12"/>
        <end position="40"/>
    </location>
</feature>
<name>A0AAE1ECS3_9GAST</name>
<keyword evidence="1" id="KW-0812">Transmembrane</keyword>
<gene>
    <name evidence="2" type="ORF">RRG08_012300</name>
</gene>
<accession>A0AAE1ECS3</accession>
<comment type="caution">
    <text evidence="2">The sequence shown here is derived from an EMBL/GenBank/DDBJ whole genome shotgun (WGS) entry which is preliminary data.</text>
</comment>
<dbReference type="EMBL" id="JAWDGP010000216">
    <property type="protein sequence ID" value="KAK3802786.1"/>
    <property type="molecule type" value="Genomic_DNA"/>
</dbReference>
<organism evidence="2 3">
    <name type="scientific">Elysia crispata</name>
    <name type="common">lettuce slug</name>
    <dbReference type="NCBI Taxonomy" id="231223"/>
    <lineage>
        <taxon>Eukaryota</taxon>
        <taxon>Metazoa</taxon>
        <taxon>Spiralia</taxon>
        <taxon>Lophotrochozoa</taxon>
        <taxon>Mollusca</taxon>
        <taxon>Gastropoda</taxon>
        <taxon>Heterobranchia</taxon>
        <taxon>Euthyneura</taxon>
        <taxon>Panpulmonata</taxon>
        <taxon>Sacoglossa</taxon>
        <taxon>Placobranchoidea</taxon>
        <taxon>Plakobranchidae</taxon>
        <taxon>Elysia</taxon>
    </lineage>
</organism>
<dbReference type="Proteomes" id="UP001283361">
    <property type="component" value="Unassembled WGS sequence"/>
</dbReference>
<proteinExistence type="predicted"/>
<protein>
    <submittedName>
        <fullName evidence="2">Uncharacterized protein</fullName>
    </submittedName>
</protein>
<sequence>MAGIGGSTVACWMVHVAIVLLGFGLVRDVLGSPSLILCFLSRLRLLVLVSSSSSFPPPQTLTLRHPISPFFH</sequence>
<keyword evidence="1" id="KW-0472">Membrane</keyword>
<dbReference type="AlphaFoldDB" id="A0AAE1ECS3"/>
<evidence type="ECO:0000313" key="2">
    <source>
        <dbReference type="EMBL" id="KAK3802786.1"/>
    </source>
</evidence>
<keyword evidence="3" id="KW-1185">Reference proteome</keyword>
<evidence type="ECO:0000313" key="3">
    <source>
        <dbReference type="Proteomes" id="UP001283361"/>
    </source>
</evidence>
<reference evidence="2" key="1">
    <citation type="journal article" date="2023" name="G3 (Bethesda)">
        <title>A reference genome for the long-term kleptoplast-retaining sea slug Elysia crispata morphotype clarki.</title>
        <authorList>
            <person name="Eastman K.E."/>
            <person name="Pendleton A.L."/>
            <person name="Shaikh M.A."/>
            <person name="Suttiyut T."/>
            <person name="Ogas R."/>
            <person name="Tomko P."/>
            <person name="Gavelis G."/>
            <person name="Widhalm J.R."/>
            <person name="Wisecaver J.H."/>
        </authorList>
    </citation>
    <scope>NUCLEOTIDE SEQUENCE</scope>
    <source>
        <strain evidence="2">ECLA1</strain>
    </source>
</reference>
<evidence type="ECO:0000256" key="1">
    <source>
        <dbReference type="SAM" id="Phobius"/>
    </source>
</evidence>